<feature type="region of interest" description="Disordered" evidence="1">
    <location>
        <begin position="106"/>
        <end position="135"/>
    </location>
</feature>
<gene>
    <name evidence="2" type="ORF">R9X50_00320900</name>
</gene>
<evidence type="ECO:0000256" key="1">
    <source>
        <dbReference type="SAM" id="MobiDB-lite"/>
    </source>
</evidence>
<protein>
    <submittedName>
        <fullName evidence="2">Uncharacterized protein</fullName>
    </submittedName>
</protein>
<evidence type="ECO:0000313" key="2">
    <source>
        <dbReference type="EMBL" id="WPH00382.1"/>
    </source>
</evidence>
<dbReference type="AlphaFoldDB" id="A0AAQ3M3K2"/>
<dbReference type="EMBL" id="CP138583">
    <property type="protein sequence ID" value="WPH00382.1"/>
    <property type="molecule type" value="Genomic_DNA"/>
</dbReference>
<organism evidence="2 3">
    <name type="scientific">Acrodontium crateriforme</name>
    <dbReference type="NCBI Taxonomy" id="150365"/>
    <lineage>
        <taxon>Eukaryota</taxon>
        <taxon>Fungi</taxon>
        <taxon>Dikarya</taxon>
        <taxon>Ascomycota</taxon>
        <taxon>Pezizomycotina</taxon>
        <taxon>Dothideomycetes</taxon>
        <taxon>Dothideomycetidae</taxon>
        <taxon>Mycosphaerellales</taxon>
        <taxon>Teratosphaeriaceae</taxon>
        <taxon>Acrodontium</taxon>
    </lineage>
</organism>
<dbReference type="Proteomes" id="UP001303373">
    <property type="component" value="Chromosome 4"/>
</dbReference>
<sequence>MGTPYRRQNPPWERTHRRVFSPTHVSRQFLNNDGDHWTVETSTFGIQEINLGTFDGPASRRTTRQRSHDSPRPSYRHASVDIPKADFFGLWLDGDVGRPVSPIGWRPWMNRSSSEIDDEPSKRINRDDYDDEVGDDEVYDEDVDIEYVARRTHRKLKKPAVLPNVFSRFKGKLHNGAQRRRADSAGSHVKETDTHPRDPEPRQDYGGDRMSQSRRKPDSYSPYRQARPRGIAAIQRDIEYHRRKVKEFTRKIDELAHDPQVRPWELQEVIDDLTDERQLLVAAEEDHERETGQLYVPSTAQNLARYPHNARSSPDMQEQYEYMSPRSPMFSGFFGGPMFGRSSHQSTYPDFGNHQSAYDYLRFHSMLHGPYNDFEDVDDFDFEKVHSRPYGHFDTRENHHFVTEPQEQRYYSSDIPRGVPPRNKPRSSEPLQHRRKRTFQQPLAKLTFTEAQQIFQEYNNSWNTLSPSDPNIPYPCRTLKAQALTIRNTIWAPNVSSHPDTWSEETIMQANVQAFFLTAKNMKPMYQSATSGQVEIGINADSTTPEKLKDLIDVLKKERVRWHSDRLGRRNGGVEGTNQALQSDVRARSVFHAVCGLMEKAQSL</sequence>
<feature type="region of interest" description="Disordered" evidence="1">
    <location>
        <begin position="404"/>
        <end position="439"/>
    </location>
</feature>
<evidence type="ECO:0000313" key="3">
    <source>
        <dbReference type="Proteomes" id="UP001303373"/>
    </source>
</evidence>
<reference evidence="2 3" key="1">
    <citation type="submission" date="2023-11" db="EMBL/GenBank/DDBJ databases">
        <title>An acidophilic fungus is an integral part of prey digestion in a carnivorous sundew plant.</title>
        <authorList>
            <person name="Tsai I.J."/>
        </authorList>
    </citation>
    <scope>NUCLEOTIDE SEQUENCE [LARGE SCALE GENOMIC DNA]</scope>
    <source>
        <strain evidence="2">169a</strain>
    </source>
</reference>
<feature type="compositionally biased region" description="Basic and acidic residues" evidence="1">
    <location>
        <begin position="180"/>
        <end position="207"/>
    </location>
</feature>
<accession>A0AAQ3M3K2</accession>
<feature type="region of interest" description="Disordered" evidence="1">
    <location>
        <begin position="51"/>
        <end position="78"/>
    </location>
</feature>
<name>A0AAQ3M3K2_9PEZI</name>
<keyword evidence="3" id="KW-1185">Reference proteome</keyword>
<proteinExistence type="predicted"/>
<feature type="region of interest" description="Disordered" evidence="1">
    <location>
        <begin position="172"/>
        <end position="229"/>
    </location>
</feature>